<dbReference type="EMBL" id="WOSY01000010">
    <property type="protein sequence ID" value="NHN89201.1"/>
    <property type="molecule type" value="Genomic_DNA"/>
</dbReference>
<protein>
    <recommendedName>
        <fullName evidence="3">DUF1150 family protein</fullName>
    </recommendedName>
</protein>
<gene>
    <name evidence="1" type="ORF">GOB81_11265</name>
</gene>
<accession>A0ABX0K0T5</accession>
<dbReference type="RefSeq" id="WP_173570527.1">
    <property type="nucleotide sequence ID" value="NZ_WOSY01000010.1"/>
</dbReference>
<sequence>MQNKATENAALANGAIDIRKLTDAQFLTLGLPNLVYVRKASEFGEDVFALYAANGQLMGTTEDCDMMRAAIDEHALVAGMLH</sequence>
<organism evidence="1 2">
    <name type="scientific">Acetobacter conturbans</name>
    <dbReference type="NCBI Taxonomy" id="1737472"/>
    <lineage>
        <taxon>Bacteria</taxon>
        <taxon>Pseudomonadati</taxon>
        <taxon>Pseudomonadota</taxon>
        <taxon>Alphaproteobacteria</taxon>
        <taxon>Acetobacterales</taxon>
        <taxon>Acetobacteraceae</taxon>
        <taxon>Acetobacter</taxon>
    </lineage>
</organism>
<evidence type="ECO:0000313" key="2">
    <source>
        <dbReference type="Proteomes" id="UP000631653"/>
    </source>
</evidence>
<name>A0ABX0K0T5_9PROT</name>
<evidence type="ECO:0000313" key="1">
    <source>
        <dbReference type="EMBL" id="NHN89201.1"/>
    </source>
</evidence>
<reference evidence="1 2" key="1">
    <citation type="journal article" date="2020" name="Int. J. Syst. Evol. Microbiol.">
        <title>Novel acetic acid bacteria from cider fermentations: Acetobacter conturbans sp. nov. and Acetobacter fallax sp. nov.</title>
        <authorList>
            <person name="Sombolestani A.S."/>
            <person name="Cleenwerck I."/>
            <person name="Cnockaert M."/>
            <person name="Borremans W."/>
            <person name="Wieme A.D."/>
            <person name="De Vuyst L."/>
            <person name="Vandamme P."/>
        </authorList>
    </citation>
    <scope>NUCLEOTIDE SEQUENCE [LARGE SCALE GENOMIC DNA]</scope>
    <source>
        <strain evidence="1 2">LMG 1627</strain>
    </source>
</reference>
<keyword evidence="2" id="KW-1185">Reference proteome</keyword>
<dbReference type="Proteomes" id="UP000631653">
    <property type="component" value="Unassembled WGS sequence"/>
</dbReference>
<comment type="caution">
    <text evidence="1">The sequence shown here is derived from an EMBL/GenBank/DDBJ whole genome shotgun (WGS) entry which is preliminary data.</text>
</comment>
<proteinExistence type="predicted"/>
<evidence type="ECO:0008006" key="3">
    <source>
        <dbReference type="Google" id="ProtNLM"/>
    </source>
</evidence>